<proteinExistence type="predicted"/>
<feature type="compositionally biased region" description="Basic and acidic residues" evidence="1">
    <location>
        <begin position="200"/>
        <end position="219"/>
    </location>
</feature>
<dbReference type="Gene3D" id="1.10.10.1320">
    <property type="entry name" value="Anti-sigma factor, zinc-finger domain"/>
    <property type="match status" value="2"/>
</dbReference>
<dbReference type="InterPro" id="IPR027383">
    <property type="entry name" value="Znf_put"/>
</dbReference>
<evidence type="ECO:0000313" key="4">
    <source>
        <dbReference type="EMBL" id="MCS3920638.1"/>
    </source>
</evidence>
<keyword evidence="2" id="KW-0472">Membrane</keyword>
<reference evidence="4 5" key="1">
    <citation type="submission" date="2022-08" db="EMBL/GenBank/DDBJ databases">
        <title>Bacterial and archaeal communities from various locations to study Microbial Dark Matter (Phase II).</title>
        <authorList>
            <person name="Stepanauskas R."/>
        </authorList>
    </citation>
    <scope>NUCLEOTIDE SEQUENCE [LARGE SCALE GENOMIC DNA]</scope>
    <source>
        <strain evidence="4 5">PD1</strain>
    </source>
</reference>
<keyword evidence="2" id="KW-0812">Transmembrane</keyword>
<evidence type="ECO:0000313" key="5">
    <source>
        <dbReference type="Proteomes" id="UP001204798"/>
    </source>
</evidence>
<dbReference type="InterPro" id="IPR041916">
    <property type="entry name" value="Anti_sigma_zinc_sf"/>
</dbReference>
<gene>
    <name evidence="4" type="ORF">M2350_003073</name>
</gene>
<organism evidence="4 5">
    <name type="scientific">Candidatus Fervidibacter sacchari</name>
    <dbReference type="NCBI Taxonomy" id="1448929"/>
    <lineage>
        <taxon>Bacteria</taxon>
        <taxon>Candidatus Fervidibacterota</taxon>
        <taxon>Candidatus Fervidibacter</taxon>
    </lineage>
</organism>
<dbReference type="RefSeq" id="WP_259100514.1">
    <property type="nucleotide sequence ID" value="NZ_CP130454.1"/>
</dbReference>
<feature type="region of interest" description="Disordered" evidence="1">
    <location>
        <begin position="189"/>
        <end position="227"/>
    </location>
</feature>
<keyword evidence="5" id="KW-1185">Reference proteome</keyword>
<protein>
    <submittedName>
        <fullName evidence="4">Anti-sigma factor RsiW</fullName>
    </submittedName>
</protein>
<sequence length="440" mass="49150">MSCDWARKLMVLADGLTKEERVDLEKHLSQCLHCAAEWQKWQRLSALLRHLPSISSTPEERAELLKQLAQVPSAPELDCAAARSMIWRWIDGDLTSQERAGFVAHLANCDRCQSTLWQAEQTVLMLRSLPKLKATAAEKEALKARLRRMVKRPTIVPFVWRVAFPIAAAAALALLVFANWQHPLRDQTTVAIRQPTTPETKTEPSKREPVAPKIAERPLKPHQQPVYRQPRYAMAQLPQQKPKRVQKPTNQQTQTPRIAEAKVKAEVKRVAVPEPSAAIKPESKPVPEVRTLETLVAEEPKLATPPAITAPLPPEPSERVLSPAMPTGQVPTTQLVQAPQESPIAAPITSEPRRLIELPPVTIEGDIPLQPPRVKLTMVPPSQRLYQKSGVALVTVPPEKRPVRAPEEQALTPDLSIPLAAERYRSHTASIPFFRFGISW</sequence>
<feature type="transmembrane region" description="Helical" evidence="2">
    <location>
        <begin position="158"/>
        <end position="180"/>
    </location>
</feature>
<name>A0ABT2EUP3_9BACT</name>
<dbReference type="Pfam" id="PF13490">
    <property type="entry name" value="zf-HC2"/>
    <property type="match status" value="1"/>
</dbReference>
<dbReference type="EMBL" id="JANUCP010000006">
    <property type="protein sequence ID" value="MCS3920638.1"/>
    <property type="molecule type" value="Genomic_DNA"/>
</dbReference>
<accession>A0ABT2EUP3</accession>
<feature type="domain" description="Putative zinc-finger" evidence="3">
    <location>
        <begin position="79"/>
        <end position="113"/>
    </location>
</feature>
<comment type="caution">
    <text evidence="4">The sequence shown here is derived from an EMBL/GenBank/DDBJ whole genome shotgun (WGS) entry which is preliminary data.</text>
</comment>
<evidence type="ECO:0000256" key="2">
    <source>
        <dbReference type="SAM" id="Phobius"/>
    </source>
</evidence>
<keyword evidence="2" id="KW-1133">Transmembrane helix</keyword>
<dbReference type="Proteomes" id="UP001204798">
    <property type="component" value="Unassembled WGS sequence"/>
</dbReference>
<evidence type="ECO:0000256" key="1">
    <source>
        <dbReference type="SAM" id="MobiDB-lite"/>
    </source>
</evidence>
<evidence type="ECO:0000259" key="3">
    <source>
        <dbReference type="Pfam" id="PF13490"/>
    </source>
</evidence>